<feature type="domain" description="C2H2-type" evidence="14">
    <location>
        <begin position="401"/>
        <end position="428"/>
    </location>
</feature>
<evidence type="ECO:0000256" key="4">
    <source>
        <dbReference type="ARBA" id="ARBA00022737"/>
    </source>
</evidence>
<evidence type="ECO:0000256" key="5">
    <source>
        <dbReference type="ARBA" id="ARBA00022771"/>
    </source>
</evidence>
<feature type="binding site" evidence="12">
    <location>
        <position position="14"/>
    </location>
    <ligand>
        <name>Zn(2+)</name>
        <dbReference type="ChEBI" id="CHEBI:29105"/>
    </ligand>
</feature>
<dbReference type="PROSITE" id="PS51915">
    <property type="entry name" value="ZAD"/>
    <property type="match status" value="1"/>
</dbReference>
<feature type="binding site" evidence="12">
    <location>
        <position position="60"/>
    </location>
    <ligand>
        <name>Zn(2+)</name>
        <dbReference type="ChEBI" id="CHEBI:29105"/>
    </ligand>
</feature>
<comment type="caution">
    <text evidence="16">The sequence shown here is derived from an EMBL/GenBank/DDBJ whole genome shotgun (WGS) entry which is preliminary data.</text>
</comment>
<dbReference type="PROSITE" id="PS00028">
    <property type="entry name" value="ZINC_FINGER_C2H2_1"/>
    <property type="match status" value="10"/>
</dbReference>
<comment type="subcellular location">
    <subcellularLocation>
        <location evidence="1">Nucleus</location>
    </subcellularLocation>
</comment>
<evidence type="ECO:0000256" key="12">
    <source>
        <dbReference type="PROSITE-ProRule" id="PRU01263"/>
    </source>
</evidence>
<feature type="domain" description="C2H2-type" evidence="14">
    <location>
        <begin position="373"/>
        <end position="400"/>
    </location>
</feature>
<dbReference type="SMART" id="SM00868">
    <property type="entry name" value="zf-AD"/>
    <property type="match status" value="1"/>
</dbReference>
<dbReference type="InterPro" id="IPR013087">
    <property type="entry name" value="Znf_C2H2_type"/>
</dbReference>
<gene>
    <name evidence="16" type="ORF">OTU49_002911</name>
</gene>
<evidence type="ECO:0000256" key="7">
    <source>
        <dbReference type="ARBA" id="ARBA00023015"/>
    </source>
</evidence>
<dbReference type="FunFam" id="3.30.160.60:FF:000145">
    <property type="entry name" value="Zinc finger protein 574"/>
    <property type="match status" value="1"/>
</dbReference>
<feature type="compositionally biased region" description="Polar residues" evidence="13">
    <location>
        <begin position="596"/>
        <end position="623"/>
    </location>
</feature>
<proteinExistence type="inferred from homology"/>
<dbReference type="SMART" id="SM00355">
    <property type="entry name" value="ZnF_C2H2"/>
    <property type="match status" value="10"/>
</dbReference>
<dbReference type="PROSITE" id="PS50157">
    <property type="entry name" value="ZINC_FINGER_C2H2_2"/>
    <property type="match status" value="10"/>
</dbReference>
<dbReference type="PANTHER" id="PTHR24406">
    <property type="entry name" value="TRANSCRIPTIONAL REPRESSOR CTCFL-RELATED"/>
    <property type="match status" value="1"/>
</dbReference>
<dbReference type="Gene3D" id="3.30.160.60">
    <property type="entry name" value="Classic Zinc Finger"/>
    <property type="match status" value="8"/>
</dbReference>
<dbReference type="Proteomes" id="UP001445076">
    <property type="component" value="Unassembled WGS sequence"/>
</dbReference>
<evidence type="ECO:0000256" key="10">
    <source>
        <dbReference type="ARBA" id="ARBA00023242"/>
    </source>
</evidence>
<feature type="domain" description="C2H2-type" evidence="14">
    <location>
        <begin position="258"/>
        <end position="286"/>
    </location>
</feature>
<dbReference type="InterPro" id="IPR036236">
    <property type="entry name" value="Znf_C2H2_sf"/>
</dbReference>
<evidence type="ECO:0000256" key="9">
    <source>
        <dbReference type="ARBA" id="ARBA00023163"/>
    </source>
</evidence>
<dbReference type="FunFam" id="3.30.160.60:FF:000557">
    <property type="entry name" value="zinc finger and SCAN domain-containing protein 29"/>
    <property type="match status" value="1"/>
</dbReference>
<feature type="domain" description="C2H2-type" evidence="14">
    <location>
        <begin position="429"/>
        <end position="456"/>
    </location>
</feature>
<evidence type="ECO:0000256" key="13">
    <source>
        <dbReference type="SAM" id="MobiDB-lite"/>
    </source>
</evidence>
<dbReference type="Gene3D" id="3.40.1800.20">
    <property type="match status" value="1"/>
</dbReference>
<dbReference type="EMBL" id="JARKIK010000033">
    <property type="protein sequence ID" value="KAK8740442.1"/>
    <property type="molecule type" value="Genomic_DNA"/>
</dbReference>
<feature type="domain" description="C2H2-type" evidence="14">
    <location>
        <begin position="485"/>
        <end position="512"/>
    </location>
</feature>
<keyword evidence="3 12" id="KW-0479">Metal-binding</keyword>
<name>A0AAW0XLU7_CHEQU</name>
<dbReference type="InterPro" id="IPR050888">
    <property type="entry name" value="ZnF_C2H2-type_TF"/>
</dbReference>
<evidence type="ECO:0000256" key="3">
    <source>
        <dbReference type="ARBA" id="ARBA00022723"/>
    </source>
</evidence>
<dbReference type="Pfam" id="PF00096">
    <property type="entry name" value="zf-C2H2"/>
    <property type="match status" value="5"/>
</dbReference>
<protein>
    <submittedName>
        <fullName evidence="16">Uncharacterized protein</fullName>
    </submittedName>
</protein>
<feature type="domain" description="ZAD" evidence="15">
    <location>
        <begin position="9"/>
        <end position="84"/>
    </location>
</feature>
<keyword evidence="6 12" id="KW-0862">Zinc</keyword>
<evidence type="ECO:0000313" key="17">
    <source>
        <dbReference type="Proteomes" id="UP001445076"/>
    </source>
</evidence>
<feature type="binding site" evidence="12">
    <location>
        <position position="57"/>
    </location>
    <ligand>
        <name>Zn(2+)</name>
        <dbReference type="ChEBI" id="CHEBI:29105"/>
    </ligand>
</feature>
<evidence type="ECO:0000256" key="1">
    <source>
        <dbReference type="ARBA" id="ARBA00004123"/>
    </source>
</evidence>
<feature type="domain" description="C2H2-type" evidence="14">
    <location>
        <begin position="228"/>
        <end position="256"/>
    </location>
</feature>
<sequence length="650" mass="74043">MGSVASFEHICRLCGLESNDLINLFQNAFGERNLTTVIKKYIRVNVNPRDALPHQVCGPCVAKLDEVVEFMDISQATQNKLKNQLKECSLESNHRIPEDRLYELIQDVKVELEETDAHFIDNISDEDFDARTRRGRRSRAKHVRGHLAATKGPCGTQLSKSKTTLLLHEQDITEVKKDNGGDSTNDLSLKHKEIQDENKAVWTEEEPGEKDNVLLARERQGNAVKSGVRCCICKATFSHFEQLASHSLDVHQLPEPRCMCPQCPRTFPKISSMNNHQRRKHQNSLQGCPKCKKLYPAHYLWTRHMLVHTNTRPFSCDECDKKFKSKAELFIHKKTHRPSEERYTHCCEICGKRFTQKANLESHLRLHTGNRPFSCEFCGKCFSQRGNMEEHRRIHTGEKPFACDVCGVSYSRQGQLAMHRRKHSGEKPHKCQYCNKEFLRREVLRKHEHMHTDTRPYKCSYCEKSFRDQGKKKVHERLHTGERPFECQLCGRGFCESGNLRKHLRVHQRRPGAVVSAVSSVRERDPLGIGSTVVSSGQNYNVAVISHSTFPTPEIPTCHSVDGNSESSLMAIVEVPLPATISSRQASHSLPFSAPTLSEQISDSSGTSNHASLTLQPHESPSLPQEEREKEDFRVSSAPFHSVSWALYPN</sequence>
<evidence type="ECO:0000256" key="2">
    <source>
        <dbReference type="ARBA" id="ARBA00006991"/>
    </source>
</evidence>
<keyword evidence="7" id="KW-0805">Transcription regulation</keyword>
<feature type="domain" description="C2H2-type" evidence="14">
    <location>
        <begin position="345"/>
        <end position="372"/>
    </location>
</feature>
<reference evidence="16 17" key="1">
    <citation type="journal article" date="2024" name="BMC Genomics">
        <title>Genome assembly of redclaw crayfish (Cherax quadricarinatus) provides insights into its immune adaptation and hypoxia tolerance.</title>
        <authorList>
            <person name="Liu Z."/>
            <person name="Zheng J."/>
            <person name="Li H."/>
            <person name="Fang K."/>
            <person name="Wang S."/>
            <person name="He J."/>
            <person name="Zhou D."/>
            <person name="Weng S."/>
            <person name="Chi M."/>
            <person name="Gu Z."/>
            <person name="He J."/>
            <person name="Li F."/>
            <person name="Wang M."/>
        </authorList>
    </citation>
    <scope>NUCLEOTIDE SEQUENCE [LARGE SCALE GENOMIC DNA]</scope>
    <source>
        <strain evidence="16">ZL_2023a</strain>
    </source>
</reference>
<accession>A0AAW0XLU7</accession>
<feature type="region of interest" description="Disordered" evidence="13">
    <location>
        <begin position="596"/>
        <end position="635"/>
    </location>
</feature>
<dbReference type="SUPFAM" id="SSF57667">
    <property type="entry name" value="beta-beta-alpha zinc fingers"/>
    <property type="match status" value="5"/>
</dbReference>
<comment type="similarity">
    <text evidence="2">Belongs to the krueppel C2H2-type zinc-finger protein family.</text>
</comment>
<dbReference type="InterPro" id="IPR012934">
    <property type="entry name" value="Znf_AD"/>
</dbReference>
<dbReference type="FunFam" id="3.30.160.60:FF:000322">
    <property type="entry name" value="GDNF-inducible zinc finger protein 1"/>
    <property type="match status" value="1"/>
</dbReference>
<keyword evidence="4" id="KW-0677">Repeat</keyword>
<evidence type="ECO:0000259" key="15">
    <source>
        <dbReference type="PROSITE" id="PS51915"/>
    </source>
</evidence>
<dbReference type="AlphaFoldDB" id="A0AAW0XLU7"/>
<feature type="domain" description="C2H2-type" evidence="14">
    <location>
        <begin position="314"/>
        <end position="341"/>
    </location>
</feature>
<dbReference type="FunFam" id="3.30.160.60:FF:000065">
    <property type="entry name" value="B-cell CLL/lymphoma 6, member B"/>
    <property type="match status" value="1"/>
</dbReference>
<dbReference type="FunFam" id="3.30.160.60:FF:000325">
    <property type="entry name" value="ZFP90 zinc finger protein"/>
    <property type="match status" value="1"/>
</dbReference>
<feature type="domain" description="C2H2-type" evidence="14">
    <location>
        <begin position="286"/>
        <end position="313"/>
    </location>
</feature>
<dbReference type="GO" id="GO:0005634">
    <property type="term" value="C:nucleus"/>
    <property type="evidence" value="ECO:0007669"/>
    <property type="project" value="UniProtKB-SubCell"/>
</dbReference>
<dbReference type="SUPFAM" id="SSF57716">
    <property type="entry name" value="Glucocorticoid receptor-like (DNA-binding domain)"/>
    <property type="match status" value="1"/>
</dbReference>
<feature type="binding site" evidence="12">
    <location>
        <position position="11"/>
    </location>
    <ligand>
        <name>Zn(2+)</name>
        <dbReference type="ChEBI" id="CHEBI:29105"/>
    </ligand>
</feature>
<dbReference type="GO" id="GO:0008270">
    <property type="term" value="F:zinc ion binding"/>
    <property type="evidence" value="ECO:0007669"/>
    <property type="project" value="UniProtKB-UniRule"/>
</dbReference>
<feature type="compositionally biased region" description="Basic and acidic residues" evidence="13">
    <location>
        <begin position="625"/>
        <end position="634"/>
    </location>
</feature>
<feature type="domain" description="C2H2-type" evidence="14">
    <location>
        <begin position="457"/>
        <end position="484"/>
    </location>
</feature>
<evidence type="ECO:0000256" key="11">
    <source>
        <dbReference type="PROSITE-ProRule" id="PRU00042"/>
    </source>
</evidence>
<evidence type="ECO:0000313" key="16">
    <source>
        <dbReference type="EMBL" id="KAK8740442.1"/>
    </source>
</evidence>
<dbReference type="GO" id="GO:0003677">
    <property type="term" value="F:DNA binding"/>
    <property type="evidence" value="ECO:0007669"/>
    <property type="project" value="UniProtKB-KW"/>
</dbReference>
<keyword evidence="17" id="KW-1185">Reference proteome</keyword>
<evidence type="ECO:0000256" key="6">
    <source>
        <dbReference type="ARBA" id="ARBA00022833"/>
    </source>
</evidence>
<evidence type="ECO:0000259" key="14">
    <source>
        <dbReference type="PROSITE" id="PS50157"/>
    </source>
</evidence>
<dbReference type="FunFam" id="3.30.160.60:FF:001480">
    <property type="entry name" value="Si:cabz01071911.3"/>
    <property type="match status" value="1"/>
</dbReference>
<evidence type="ECO:0000256" key="8">
    <source>
        <dbReference type="ARBA" id="ARBA00023125"/>
    </source>
</evidence>
<keyword evidence="5 11" id="KW-0863">Zinc-finger</keyword>
<dbReference type="FunFam" id="3.30.160.60:FF:000110">
    <property type="entry name" value="Zinc finger protein-like"/>
    <property type="match status" value="1"/>
</dbReference>
<keyword evidence="9" id="KW-0804">Transcription</keyword>
<organism evidence="16 17">
    <name type="scientific">Cherax quadricarinatus</name>
    <name type="common">Australian red claw crayfish</name>
    <dbReference type="NCBI Taxonomy" id="27406"/>
    <lineage>
        <taxon>Eukaryota</taxon>
        <taxon>Metazoa</taxon>
        <taxon>Ecdysozoa</taxon>
        <taxon>Arthropoda</taxon>
        <taxon>Crustacea</taxon>
        <taxon>Multicrustacea</taxon>
        <taxon>Malacostraca</taxon>
        <taxon>Eumalacostraca</taxon>
        <taxon>Eucarida</taxon>
        <taxon>Decapoda</taxon>
        <taxon>Pleocyemata</taxon>
        <taxon>Astacidea</taxon>
        <taxon>Parastacoidea</taxon>
        <taxon>Parastacidae</taxon>
        <taxon>Cherax</taxon>
    </lineage>
</organism>
<keyword evidence="8" id="KW-0238">DNA-binding</keyword>
<keyword evidence="10" id="KW-0539">Nucleus</keyword>
<dbReference type="Pfam" id="PF07776">
    <property type="entry name" value="zf-AD"/>
    <property type="match status" value="1"/>
</dbReference>